<dbReference type="GO" id="GO:0005737">
    <property type="term" value="C:cytoplasm"/>
    <property type="evidence" value="ECO:0007669"/>
    <property type="project" value="UniProtKB-SubCell"/>
</dbReference>
<dbReference type="NCBIfam" id="NF003994">
    <property type="entry name" value="PRK05472.2-3"/>
    <property type="match status" value="1"/>
</dbReference>
<dbReference type="Pfam" id="PF06971">
    <property type="entry name" value="Put_DNA-bind_N"/>
    <property type="match status" value="1"/>
</dbReference>
<keyword evidence="2 6" id="KW-0678">Repressor</keyword>
<evidence type="ECO:0000259" key="7">
    <source>
        <dbReference type="SMART" id="SM00881"/>
    </source>
</evidence>
<dbReference type="Pfam" id="PF02629">
    <property type="entry name" value="CoA_binding"/>
    <property type="match status" value="1"/>
</dbReference>
<comment type="similarity">
    <text evidence="6">Belongs to the transcriptional regulatory Rex family.</text>
</comment>
<dbReference type="SUPFAM" id="SSF46785">
    <property type="entry name" value="Winged helix' DNA-binding domain"/>
    <property type="match status" value="1"/>
</dbReference>
<keyword evidence="3 6" id="KW-0805">Transcription regulation</keyword>
<keyword evidence="1 6" id="KW-0963">Cytoplasm</keyword>
<feature type="domain" description="CoA-binding" evidence="7">
    <location>
        <begin position="79"/>
        <end position="179"/>
    </location>
</feature>
<dbReference type="PANTHER" id="PTHR35786">
    <property type="entry name" value="REDOX-SENSING TRANSCRIPTIONAL REPRESSOR REX"/>
    <property type="match status" value="1"/>
</dbReference>
<gene>
    <name evidence="6" type="primary">rex</name>
    <name evidence="8" type="ORF">IAA86_00105</name>
</gene>
<comment type="function">
    <text evidence="6">Modulates transcription in response to changes in cellular NADH/NAD(+) redox state.</text>
</comment>
<dbReference type="GO" id="GO:0045892">
    <property type="term" value="P:negative regulation of DNA-templated transcription"/>
    <property type="evidence" value="ECO:0007669"/>
    <property type="project" value="InterPro"/>
</dbReference>
<dbReference type="InterPro" id="IPR036390">
    <property type="entry name" value="WH_DNA-bd_sf"/>
</dbReference>
<dbReference type="GO" id="GO:0003677">
    <property type="term" value="F:DNA binding"/>
    <property type="evidence" value="ECO:0007669"/>
    <property type="project" value="UniProtKB-UniRule"/>
</dbReference>
<dbReference type="InterPro" id="IPR036291">
    <property type="entry name" value="NAD(P)-bd_dom_sf"/>
</dbReference>
<sequence>MKEKISDKTINRLTLYHCILSDFIASGIETITSLQIATLLKIDDSQVRKDISLLQNSGKSRVGYHVSDLKKSIEKTLGFSHPKNAFIVGAGNLGLALAKYDNFLNYGLNVLALFDNDPLKVGVNVNKKEVYHISKLPELAVQMGVQMVLLTVPRSAAQSTVDFLVDSNIKYIWNFSPSVLDVPCDVEVWNENLMGNFLHFSYKISN</sequence>
<keyword evidence="6" id="KW-0520">NAD</keyword>
<evidence type="ECO:0000256" key="3">
    <source>
        <dbReference type="ARBA" id="ARBA00023015"/>
    </source>
</evidence>
<feature type="DNA-binding region" description="H-T-H motif" evidence="6">
    <location>
        <begin position="15"/>
        <end position="54"/>
    </location>
</feature>
<comment type="caution">
    <text evidence="8">The sequence shown here is derived from an EMBL/GenBank/DDBJ whole genome shotgun (WGS) entry which is preliminary data.</text>
</comment>
<organism evidence="8 9">
    <name type="scientific">Candidatus Galligastranaerophilus intestinavium</name>
    <dbReference type="NCBI Taxonomy" id="2840836"/>
    <lineage>
        <taxon>Bacteria</taxon>
        <taxon>Candidatus Galligastranaerophilus</taxon>
    </lineage>
</organism>
<accession>A0A9D1FH40</accession>
<dbReference type="InterPro" id="IPR036388">
    <property type="entry name" value="WH-like_DNA-bd_sf"/>
</dbReference>
<protein>
    <recommendedName>
        <fullName evidence="6">Redox-sensing transcriptional repressor Rex</fullName>
    </recommendedName>
</protein>
<proteinExistence type="inferred from homology"/>
<evidence type="ECO:0000256" key="6">
    <source>
        <dbReference type="HAMAP-Rule" id="MF_01131"/>
    </source>
</evidence>
<comment type="subcellular location">
    <subcellularLocation>
        <location evidence="6">Cytoplasm</location>
    </subcellularLocation>
</comment>
<name>A0A9D1FH40_9BACT</name>
<dbReference type="InterPro" id="IPR022876">
    <property type="entry name" value="Tscrpt_rep_Rex"/>
</dbReference>
<keyword evidence="5 6" id="KW-0804">Transcription</keyword>
<reference evidence="8" key="2">
    <citation type="journal article" date="2021" name="PeerJ">
        <title>Extensive microbial diversity within the chicken gut microbiome revealed by metagenomics and culture.</title>
        <authorList>
            <person name="Gilroy R."/>
            <person name="Ravi A."/>
            <person name="Getino M."/>
            <person name="Pursley I."/>
            <person name="Horton D.L."/>
            <person name="Alikhan N.F."/>
            <person name="Baker D."/>
            <person name="Gharbi K."/>
            <person name="Hall N."/>
            <person name="Watson M."/>
            <person name="Adriaenssens E.M."/>
            <person name="Foster-Nyarko E."/>
            <person name="Jarju S."/>
            <person name="Secka A."/>
            <person name="Antonio M."/>
            <person name="Oren A."/>
            <person name="Chaudhuri R.R."/>
            <person name="La Ragione R."/>
            <person name="Hildebrand F."/>
            <person name="Pallen M.J."/>
        </authorList>
    </citation>
    <scope>NUCLEOTIDE SEQUENCE</scope>
    <source>
        <strain evidence="8">CHK152-2871</strain>
    </source>
</reference>
<dbReference type="HAMAP" id="MF_01131">
    <property type="entry name" value="Rex"/>
    <property type="match status" value="1"/>
</dbReference>
<dbReference type="GO" id="GO:0003700">
    <property type="term" value="F:DNA-binding transcription factor activity"/>
    <property type="evidence" value="ECO:0007669"/>
    <property type="project" value="UniProtKB-UniRule"/>
</dbReference>
<dbReference type="NCBIfam" id="NF003995">
    <property type="entry name" value="PRK05472.2-4"/>
    <property type="match status" value="1"/>
</dbReference>
<evidence type="ECO:0000313" key="9">
    <source>
        <dbReference type="Proteomes" id="UP000886865"/>
    </source>
</evidence>
<dbReference type="InterPro" id="IPR003781">
    <property type="entry name" value="CoA-bd"/>
</dbReference>
<comment type="subunit">
    <text evidence="6">Homodimer.</text>
</comment>
<evidence type="ECO:0000256" key="2">
    <source>
        <dbReference type="ARBA" id="ARBA00022491"/>
    </source>
</evidence>
<reference evidence="8" key="1">
    <citation type="submission" date="2020-10" db="EMBL/GenBank/DDBJ databases">
        <authorList>
            <person name="Gilroy R."/>
        </authorList>
    </citation>
    <scope>NUCLEOTIDE SEQUENCE</scope>
    <source>
        <strain evidence="8">CHK152-2871</strain>
    </source>
</reference>
<dbReference type="EMBL" id="DVJQ01000001">
    <property type="protein sequence ID" value="HIS73407.1"/>
    <property type="molecule type" value="Genomic_DNA"/>
</dbReference>
<dbReference type="Gene3D" id="3.40.50.720">
    <property type="entry name" value="NAD(P)-binding Rossmann-like Domain"/>
    <property type="match status" value="1"/>
</dbReference>
<dbReference type="GO" id="GO:0051775">
    <property type="term" value="P:response to redox state"/>
    <property type="evidence" value="ECO:0007669"/>
    <property type="project" value="InterPro"/>
</dbReference>
<dbReference type="Proteomes" id="UP000886865">
    <property type="component" value="Unassembled WGS sequence"/>
</dbReference>
<dbReference type="AlphaFoldDB" id="A0A9D1FH40"/>
<evidence type="ECO:0000256" key="4">
    <source>
        <dbReference type="ARBA" id="ARBA00023125"/>
    </source>
</evidence>
<dbReference type="SMART" id="SM00881">
    <property type="entry name" value="CoA_binding"/>
    <property type="match status" value="1"/>
</dbReference>
<keyword evidence="4 6" id="KW-0238">DNA-binding</keyword>
<dbReference type="NCBIfam" id="NF003996">
    <property type="entry name" value="PRK05472.2-5"/>
    <property type="match status" value="1"/>
</dbReference>
<evidence type="ECO:0000256" key="1">
    <source>
        <dbReference type="ARBA" id="ARBA00022490"/>
    </source>
</evidence>
<dbReference type="InterPro" id="IPR009718">
    <property type="entry name" value="Rex_DNA-bd_C_dom"/>
</dbReference>
<dbReference type="SUPFAM" id="SSF51735">
    <property type="entry name" value="NAD(P)-binding Rossmann-fold domains"/>
    <property type="match status" value="1"/>
</dbReference>
<evidence type="ECO:0000256" key="5">
    <source>
        <dbReference type="ARBA" id="ARBA00023163"/>
    </source>
</evidence>
<dbReference type="Gene3D" id="1.10.10.10">
    <property type="entry name" value="Winged helix-like DNA-binding domain superfamily/Winged helix DNA-binding domain"/>
    <property type="match status" value="1"/>
</dbReference>
<evidence type="ECO:0000313" key="8">
    <source>
        <dbReference type="EMBL" id="HIS73407.1"/>
    </source>
</evidence>
<feature type="binding site" evidence="6">
    <location>
        <begin position="89"/>
        <end position="94"/>
    </location>
    <ligand>
        <name>NAD(+)</name>
        <dbReference type="ChEBI" id="CHEBI:57540"/>
    </ligand>
</feature>
<dbReference type="PANTHER" id="PTHR35786:SF1">
    <property type="entry name" value="REDOX-SENSING TRANSCRIPTIONAL REPRESSOR REX 1"/>
    <property type="match status" value="1"/>
</dbReference>